<evidence type="ECO:0000313" key="3">
    <source>
        <dbReference type="Proteomes" id="UP001550210"/>
    </source>
</evidence>
<sequence>MATEAGAEAARSAAGERPEGPKTETTLTTRVRINIPGSRPIPPVVVRKPVGDGEGPADDAGSESETTGTTAMPVLTNTPAPVPEPSPAADDKPASDWFAPRKSGGHSNGAGFSAGAAAAAGGPAPRPGGGNGAGRPPGAPSAQPGGPRPGAGGAPRPGGTNGAGLPGATGAGPVAPGHGGGTGSFDVSAALAAATSDREDLPYFSGNGTAGVPSGPTGGPVTGESPLGPPATPNDPFGPAADFTSPLGADYAQPGGGLSDDTAVLTPQRPADGSGAPGYGGPGPLDNPSGHTLTSGIPVVPPGTQGAPFAPGGVDGATRHTPPKLPDPGAQQQKPAGGKAPKAAKPAKKKGRSKLALLGGGVVVLAGGVYGAGLLMNHSDVPKGTTVLGVDIGGGTRDEAVNKLDKAFGAYTNKELKLTVDGGTVTLRPDQAGLQFDMQDTVRVAAVSDYNPVSVIGSLFGQKRVVEPVMPVDSEKLRAALERAAGSSGSASDGTVKFEPGKAVPVYGKAGKGLAVDQSSDAVVKAYRTQVETGTAPAVSLPTTAKEPSVDKAEVDRFMKEFAQPAMSGLVTVRTDAAHTVSFSPERSIYKFLSTRAVGGKLVERYDLAVLEDLFGGAFDGVTITKGDGSKKPVSAQDVASALGKALRGQKPADRIVTIPLNPQ</sequence>
<protein>
    <recommendedName>
        <fullName evidence="4">Flagellar basal body-associated protein FliL</fullName>
    </recommendedName>
</protein>
<reference evidence="2 3" key="1">
    <citation type="submission" date="2024-06" db="EMBL/GenBank/DDBJ databases">
        <title>The Natural Products Discovery Center: Release of the First 8490 Sequenced Strains for Exploring Actinobacteria Biosynthetic Diversity.</title>
        <authorList>
            <person name="Kalkreuter E."/>
            <person name="Kautsar S.A."/>
            <person name="Yang D."/>
            <person name="Bader C.D."/>
            <person name="Teijaro C.N."/>
            <person name="Fluegel L."/>
            <person name="Davis C.M."/>
            <person name="Simpson J.R."/>
            <person name="Lauterbach L."/>
            <person name="Steele A.D."/>
            <person name="Gui C."/>
            <person name="Meng S."/>
            <person name="Li G."/>
            <person name="Viehrig K."/>
            <person name="Ye F."/>
            <person name="Su P."/>
            <person name="Kiefer A.F."/>
            <person name="Nichols A."/>
            <person name="Cepeda A.J."/>
            <person name="Yan W."/>
            <person name="Fan B."/>
            <person name="Jiang Y."/>
            <person name="Adhikari A."/>
            <person name="Zheng C.-J."/>
            <person name="Schuster L."/>
            <person name="Cowan T.M."/>
            <person name="Smanski M.J."/>
            <person name="Chevrette M.G."/>
            <person name="De Carvalho L.P.S."/>
            <person name="Shen B."/>
        </authorList>
    </citation>
    <scope>NUCLEOTIDE SEQUENCE [LARGE SCALE GENOMIC DNA]</scope>
    <source>
        <strain evidence="2 3">NPDC006434</strain>
    </source>
</reference>
<accession>A0ABV2V6W5</accession>
<gene>
    <name evidence="2" type="ORF">ABZZ21_34460</name>
</gene>
<feature type="region of interest" description="Disordered" evidence="1">
    <location>
        <begin position="199"/>
        <end position="351"/>
    </location>
</feature>
<name>A0ABV2V6W5_9ACTN</name>
<feature type="compositionally biased region" description="Low complexity" evidence="1">
    <location>
        <begin position="109"/>
        <end position="123"/>
    </location>
</feature>
<dbReference type="EMBL" id="JBEXPZ010000055">
    <property type="protein sequence ID" value="MET9849568.1"/>
    <property type="molecule type" value="Genomic_DNA"/>
</dbReference>
<feature type="compositionally biased region" description="Polar residues" evidence="1">
    <location>
        <begin position="63"/>
        <end position="79"/>
    </location>
</feature>
<feature type="compositionally biased region" description="Low complexity" evidence="1">
    <location>
        <begin position="328"/>
        <end position="344"/>
    </location>
</feature>
<proteinExistence type="predicted"/>
<keyword evidence="3" id="KW-1185">Reference proteome</keyword>
<feature type="compositionally biased region" description="Low complexity" evidence="1">
    <location>
        <begin position="1"/>
        <end position="13"/>
    </location>
</feature>
<feature type="compositionally biased region" description="Low complexity" evidence="1">
    <location>
        <begin position="136"/>
        <end position="145"/>
    </location>
</feature>
<evidence type="ECO:0000256" key="1">
    <source>
        <dbReference type="SAM" id="MobiDB-lite"/>
    </source>
</evidence>
<evidence type="ECO:0008006" key="4">
    <source>
        <dbReference type="Google" id="ProtNLM"/>
    </source>
</evidence>
<comment type="caution">
    <text evidence="2">The sequence shown here is derived from an EMBL/GenBank/DDBJ whole genome shotgun (WGS) entry which is preliminary data.</text>
</comment>
<feature type="region of interest" description="Disordered" evidence="1">
    <location>
        <begin position="1"/>
        <end position="185"/>
    </location>
</feature>
<feature type="compositionally biased region" description="Gly residues" evidence="1">
    <location>
        <begin position="148"/>
        <end position="170"/>
    </location>
</feature>
<evidence type="ECO:0000313" key="2">
    <source>
        <dbReference type="EMBL" id="MET9849568.1"/>
    </source>
</evidence>
<dbReference type="Proteomes" id="UP001550210">
    <property type="component" value="Unassembled WGS sequence"/>
</dbReference>
<organism evidence="2 3">
    <name type="scientific">Streptomyces ossamyceticus</name>
    <dbReference type="NCBI Taxonomy" id="249581"/>
    <lineage>
        <taxon>Bacteria</taxon>
        <taxon>Bacillati</taxon>
        <taxon>Actinomycetota</taxon>
        <taxon>Actinomycetes</taxon>
        <taxon>Kitasatosporales</taxon>
        <taxon>Streptomycetaceae</taxon>
        <taxon>Streptomyces</taxon>
    </lineage>
</organism>